<dbReference type="GO" id="GO:0005886">
    <property type="term" value="C:plasma membrane"/>
    <property type="evidence" value="ECO:0007669"/>
    <property type="project" value="UniProtKB-SubCell"/>
</dbReference>
<comment type="subcellular location">
    <subcellularLocation>
        <location evidence="1">Cell membrane</location>
        <topology evidence="1">Multi-pass membrane protein</topology>
    </subcellularLocation>
</comment>
<accession>A0AAW5E4D9</accession>
<organism evidence="10 11">
    <name type="scientific">Fredinandcohnia quinoae</name>
    <dbReference type="NCBI Taxonomy" id="2918902"/>
    <lineage>
        <taxon>Bacteria</taxon>
        <taxon>Bacillati</taxon>
        <taxon>Bacillota</taxon>
        <taxon>Bacilli</taxon>
        <taxon>Bacillales</taxon>
        <taxon>Bacillaceae</taxon>
        <taxon>Fredinandcohnia</taxon>
    </lineage>
</organism>
<evidence type="ECO:0000256" key="8">
    <source>
        <dbReference type="SAM" id="Phobius"/>
    </source>
</evidence>
<dbReference type="InterPro" id="IPR047817">
    <property type="entry name" value="ABC2_TM_bact-type"/>
</dbReference>
<evidence type="ECO:0000313" key="10">
    <source>
        <dbReference type="EMBL" id="MCH1627812.1"/>
    </source>
</evidence>
<dbReference type="PANTHER" id="PTHR30294">
    <property type="entry name" value="MEMBRANE COMPONENT OF ABC TRANSPORTER YHHJ-RELATED"/>
    <property type="match status" value="1"/>
</dbReference>
<keyword evidence="11" id="KW-1185">Reference proteome</keyword>
<evidence type="ECO:0000259" key="9">
    <source>
        <dbReference type="PROSITE" id="PS51012"/>
    </source>
</evidence>
<comment type="caution">
    <text evidence="10">The sequence shown here is derived from an EMBL/GenBank/DDBJ whole genome shotgun (WGS) entry which is preliminary data.</text>
</comment>
<dbReference type="PROSITE" id="PS51012">
    <property type="entry name" value="ABC_TM2"/>
    <property type="match status" value="1"/>
</dbReference>
<dbReference type="InterPro" id="IPR013525">
    <property type="entry name" value="ABC2_TM"/>
</dbReference>
<proteinExistence type="inferred from homology"/>
<dbReference type="RefSeq" id="WP_240257731.1">
    <property type="nucleotide sequence ID" value="NZ_JAKTTI010000056.1"/>
</dbReference>
<protein>
    <submittedName>
        <fullName evidence="10">ABC transporter permease</fullName>
    </submittedName>
</protein>
<feature type="domain" description="ABC transmembrane type-2" evidence="9">
    <location>
        <begin position="112"/>
        <end position="338"/>
    </location>
</feature>
<feature type="transmembrane region" description="Helical" evidence="8">
    <location>
        <begin position="227"/>
        <end position="250"/>
    </location>
</feature>
<dbReference type="PANTHER" id="PTHR30294:SF38">
    <property type="entry name" value="TRANSPORT PERMEASE PROTEIN"/>
    <property type="match status" value="1"/>
</dbReference>
<keyword evidence="7 8" id="KW-0472">Membrane</keyword>
<dbReference type="Proteomes" id="UP001431131">
    <property type="component" value="Unassembled WGS sequence"/>
</dbReference>
<comment type="similarity">
    <text evidence="2">Belongs to the ABC-2 integral membrane protein family.</text>
</comment>
<feature type="transmembrane region" description="Helical" evidence="8">
    <location>
        <begin position="21"/>
        <end position="39"/>
    </location>
</feature>
<name>A0AAW5E4D9_9BACI</name>
<evidence type="ECO:0000256" key="3">
    <source>
        <dbReference type="ARBA" id="ARBA00022448"/>
    </source>
</evidence>
<feature type="transmembrane region" description="Helical" evidence="8">
    <location>
        <begin position="257"/>
        <end position="275"/>
    </location>
</feature>
<dbReference type="EMBL" id="JAKTTI010000056">
    <property type="protein sequence ID" value="MCH1627812.1"/>
    <property type="molecule type" value="Genomic_DNA"/>
</dbReference>
<keyword evidence="5 8" id="KW-0812">Transmembrane</keyword>
<feature type="transmembrane region" description="Helical" evidence="8">
    <location>
        <begin position="317"/>
        <end position="335"/>
    </location>
</feature>
<keyword evidence="4" id="KW-1003">Cell membrane</keyword>
<dbReference type="InterPro" id="IPR051449">
    <property type="entry name" value="ABC-2_transporter_component"/>
</dbReference>
<sequence>MRVRALTIRIIRQFIRDKRTLGLIIVAPILILWLMSLVFSGDEYTPKIGIGELPSELINKIEKHGGEIENIRPNHSIQALNDGKIDAYIDMKGMVPSIILEGSDSTANKAVMTIVQKSLQDLQKSPLNVSPDVTYLHGSDEMAIFDSIGPYLIGYFVFFFVFLIAGVSFLRERTVGTLERLLATPIRRWEIVSGYVIGFGLFTIIQSAIIVWFSISILDIMIVGSFWYVLLVTLLLAITALTLGTLLSAYANNELQMIQFIPLVIVPQVFFSGLFNLETMAPWLQKISYIMPLTYGGDAMKEIMIRGSGWDAIALDVYVLAAFSICFMILNIFALKKHRRL</sequence>
<evidence type="ECO:0000256" key="7">
    <source>
        <dbReference type="ARBA" id="ARBA00023136"/>
    </source>
</evidence>
<keyword evidence="6 8" id="KW-1133">Transmembrane helix</keyword>
<dbReference type="Pfam" id="PF12698">
    <property type="entry name" value="ABC2_membrane_3"/>
    <property type="match status" value="1"/>
</dbReference>
<evidence type="ECO:0000256" key="5">
    <source>
        <dbReference type="ARBA" id="ARBA00022692"/>
    </source>
</evidence>
<dbReference type="GO" id="GO:0140359">
    <property type="term" value="F:ABC-type transporter activity"/>
    <property type="evidence" value="ECO:0007669"/>
    <property type="project" value="InterPro"/>
</dbReference>
<feature type="transmembrane region" description="Helical" evidence="8">
    <location>
        <begin position="191"/>
        <end position="215"/>
    </location>
</feature>
<evidence type="ECO:0000256" key="2">
    <source>
        <dbReference type="ARBA" id="ARBA00007783"/>
    </source>
</evidence>
<evidence type="ECO:0000256" key="4">
    <source>
        <dbReference type="ARBA" id="ARBA00022475"/>
    </source>
</evidence>
<feature type="transmembrane region" description="Helical" evidence="8">
    <location>
        <begin position="148"/>
        <end position="170"/>
    </location>
</feature>
<evidence type="ECO:0000256" key="6">
    <source>
        <dbReference type="ARBA" id="ARBA00022989"/>
    </source>
</evidence>
<evidence type="ECO:0000256" key="1">
    <source>
        <dbReference type="ARBA" id="ARBA00004651"/>
    </source>
</evidence>
<gene>
    <name evidence="10" type="ORF">MJG50_20970</name>
</gene>
<keyword evidence="3" id="KW-0813">Transport</keyword>
<evidence type="ECO:0000313" key="11">
    <source>
        <dbReference type="Proteomes" id="UP001431131"/>
    </source>
</evidence>
<reference evidence="10" key="1">
    <citation type="submission" date="2022-02" db="EMBL/GenBank/DDBJ databases">
        <title>Fredinandcohnia quinoae sp. nov. isolated from Chenopodium quinoa seeds.</title>
        <authorList>
            <person name="Saati-Santamaria Z."/>
            <person name="Flores-Felix J.D."/>
            <person name="Igual J.M."/>
            <person name="Velazquez E."/>
            <person name="Garcia-Fraile P."/>
            <person name="Martinez-Molina E."/>
        </authorList>
    </citation>
    <scope>NUCLEOTIDE SEQUENCE</scope>
    <source>
        <strain evidence="10">SECRCQ15</strain>
    </source>
</reference>
<dbReference type="AlphaFoldDB" id="A0AAW5E4D9"/>